<reference evidence="1" key="1">
    <citation type="journal article" date="2023" name="Insect Mol. Biol.">
        <title>Genome sequencing provides insights into the evolution of gene families encoding plant cell wall-degrading enzymes in longhorned beetles.</title>
        <authorList>
            <person name="Shin N.R."/>
            <person name="Okamura Y."/>
            <person name="Kirsch R."/>
            <person name="Pauchet Y."/>
        </authorList>
    </citation>
    <scope>NUCLEOTIDE SEQUENCE</scope>
    <source>
        <strain evidence="1">AMC_N1</strain>
    </source>
</reference>
<keyword evidence="2" id="KW-1185">Reference proteome</keyword>
<comment type="caution">
    <text evidence="1">The sequence shown here is derived from an EMBL/GenBank/DDBJ whole genome shotgun (WGS) entry which is preliminary data.</text>
</comment>
<name>A0AAV8Z3X6_9CUCU</name>
<dbReference type="Proteomes" id="UP001162162">
    <property type="component" value="Unassembled WGS sequence"/>
</dbReference>
<sequence>MWKFAERKGSDMWMLSDVKTLSSKEIADAFFFSAAQPTALAEIFAFKLKGSPRYFRRDSVN</sequence>
<protein>
    <submittedName>
        <fullName evidence="1">Uncharacterized protein</fullName>
    </submittedName>
</protein>
<evidence type="ECO:0000313" key="2">
    <source>
        <dbReference type="Proteomes" id="UP001162162"/>
    </source>
</evidence>
<gene>
    <name evidence="1" type="ORF">NQ318_019578</name>
</gene>
<dbReference type="EMBL" id="JAPWTK010000015">
    <property type="protein sequence ID" value="KAJ8958818.1"/>
    <property type="molecule type" value="Genomic_DNA"/>
</dbReference>
<organism evidence="1 2">
    <name type="scientific">Aromia moschata</name>
    <dbReference type="NCBI Taxonomy" id="1265417"/>
    <lineage>
        <taxon>Eukaryota</taxon>
        <taxon>Metazoa</taxon>
        <taxon>Ecdysozoa</taxon>
        <taxon>Arthropoda</taxon>
        <taxon>Hexapoda</taxon>
        <taxon>Insecta</taxon>
        <taxon>Pterygota</taxon>
        <taxon>Neoptera</taxon>
        <taxon>Endopterygota</taxon>
        <taxon>Coleoptera</taxon>
        <taxon>Polyphaga</taxon>
        <taxon>Cucujiformia</taxon>
        <taxon>Chrysomeloidea</taxon>
        <taxon>Cerambycidae</taxon>
        <taxon>Cerambycinae</taxon>
        <taxon>Callichromatini</taxon>
        <taxon>Aromia</taxon>
    </lineage>
</organism>
<accession>A0AAV8Z3X6</accession>
<proteinExistence type="predicted"/>
<evidence type="ECO:0000313" key="1">
    <source>
        <dbReference type="EMBL" id="KAJ8958818.1"/>
    </source>
</evidence>
<dbReference type="AlphaFoldDB" id="A0AAV8Z3X6"/>